<evidence type="ECO:0000313" key="2">
    <source>
        <dbReference type="Ensembl" id="ENSNGAP00000020981.1"/>
    </source>
</evidence>
<dbReference type="OrthoDB" id="6344411at2759"/>
<dbReference type="Ensembl" id="ENSNGAT00000026656.1">
    <property type="protein sequence ID" value="ENSNGAP00000020981.1"/>
    <property type="gene ID" value="ENSNGAG00000020313.1"/>
</dbReference>
<protein>
    <submittedName>
        <fullName evidence="2">Vitelline membrane outer layer 1 homolog (chicken)</fullName>
    </submittedName>
</protein>
<dbReference type="RefSeq" id="XP_008854122.1">
    <property type="nucleotide sequence ID" value="XM_008855900.1"/>
</dbReference>
<dbReference type="KEGG" id="ngi:103752190"/>
<accession>A0A8C6WB08</accession>
<keyword evidence="1" id="KW-0732">Signal</keyword>
<dbReference type="GO" id="GO:0005615">
    <property type="term" value="C:extracellular space"/>
    <property type="evidence" value="ECO:0007669"/>
    <property type="project" value="TreeGrafter"/>
</dbReference>
<dbReference type="AlphaFoldDB" id="A0A8C6WB08"/>
<feature type="signal peptide" evidence="1">
    <location>
        <begin position="1"/>
        <end position="25"/>
    </location>
</feature>
<dbReference type="Gene3D" id="2.100.10.20">
    <property type="entry name" value="Vitelline membrane outer layer protein I (VOMI)"/>
    <property type="match status" value="1"/>
</dbReference>
<dbReference type="CTD" id="284013"/>
<dbReference type="GeneID" id="103752190"/>
<keyword evidence="3" id="KW-1185">Reference proteome</keyword>
<gene>
    <name evidence="2" type="primary">Vmo1</name>
</gene>
<dbReference type="InterPro" id="IPR036706">
    <property type="entry name" value="VOMI_sf"/>
</dbReference>
<organism evidence="2 3">
    <name type="scientific">Nannospalax galili</name>
    <name type="common">Northern Israeli blind subterranean mole rat</name>
    <name type="synonym">Spalax galili</name>
    <dbReference type="NCBI Taxonomy" id="1026970"/>
    <lineage>
        <taxon>Eukaryota</taxon>
        <taxon>Metazoa</taxon>
        <taxon>Chordata</taxon>
        <taxon>Craniata</taxon>
        <taxon>Vertebrata</taxon>
        <taxon>Euteleostomi</taxon>
        <taxon>Mammalia</taxon>
        <taxon>Eutheria</taxon>
        <taxon>Euarchontoglires</taxon>
        <taxon>Glires</taxon>
        <taxon>Rodentia</taxon>
        <taxon>Myomorpha</taxon>
        <taxon>Muroidea</taxon>
        <taxon>Spalacidae</taxon>
        <taxon>Spalacinae</taxon>
        <taxon>Nannospalax</taxon>
    </lineage>
</organism>
<reference evidence="2" key="1">
    <citation type="submission" date="2025-08" db="UniProtKB">
        <authorList>
            <consortium name="Ensembl"/>
        </authorList>
    </citation>
    <scope>IDENTIFICATION</scope>
</reference>
<reference evidence="2" key="2">
    <citation type="submission" date="2025-09" db="UniProtKB">
        <authorList>
            <consortium name="Ensembl"/>
        </authorList>
    </citation>
    <scope>IDENTIFICATION</scope>
</reference>
<dbReference type="Pfam" id="PF03762">
    <property type="entry name" value="VOMI"/>
    <property type="match status" value="1"/>
</dbReference>
<dbReference type="PANTHER" id="PTHR18841:SF2">
    <property type="entry name" value="VITELLINE MEMBRANE OUTER LAYER PROTEIN 1 HOMOLOG"/>
    <property type="match status" value="1"/>
</dbReference>
<dbReference type="InterPro" id="IPR005515">
    <property type="entry name" value="VOMI"/>
</dbReference>
<sequence>MELGTRDKVLLLLLWVLCFIEYEQADGLSQTKEIIDVNNGGNLGEWTTPEICPVGYVARGFSLKVESNQGIGDDTALNGIRLHCSRGNVQPLAVESESGKWGMWTTPLWCSDRSFLVAFSLRVEHSSFLDSTAANNIRFRCSDGLELEGSGLKWGEYGEWSKSCSKGICGLQTKLEKPRDSFRDDTALNDVILFCCS</sequence>
<evidence type="ECO:0000313" key="3">
    <source>
        <dbReference type="Proteomes" id="UP000694381"/>
    </source>
</evidence>
<dbReference type="OMA" id="IRLHCTR"/>
<proteinExistence type="predicted"/>
<name>A0A8C6WB08_NANGA</name>
<feature type="chain" id="PRO_5034163629" evidence="1">
    <location>
        <begin position="26"/>
        <end position="197"/>
    </location>
</feature>
<evidence type="ECO:0000256" key="1">
    <source>
        <dbReference type="SAM" id="SignalP"/>
    </source>
</evidence>
<dbReference type="SUPFAM" id="SSF51092">
    <property type="entry name" value="Vitelline membrane outer protein-I (VMO-I)"/>
    <property type="match status" value="1"/>
</dbReference>
<dbReference type="PANTHER" id="PTHR18841">
    <property type="entry name" value="VITELLINE MEMBRANE OUTER LAYER PROTEIN I-RELATED"/>
    <property type="match status" value="1"/>
</dbReference>
<dbReference type="Proteomes" id="UP000694381">
    <property type="component" value="Unassembled WGS sequence"/>
</dbReference>
<dbReference type="GeneTree" id="ENSGT00390000009313"/>